<evidence type="ECO:0000313" key="2">
    <source>
        <dbReference type="Proteomes" id="UP000759273"/>
    </source>
</evidence>
<comment type="caution">
    <text evidence="1">The sequence shown here is derived from an EMBL/GenBank/DDBJ whole genome shotgun (WGS) entry which is preliminary data.</text>
</comment>
<reference evidence="1" key="1">
    <citation type="submission" date="2021-02" db="EMBL/GenBank/DDBJ databases">
        <title>Infant gut strain persistence is associated with maternal origin, phylogeny, and functional potential including surface adhesion and iron acquisition.</title>
        <authorList>
            <person name="Lou Y.C."/>
        </authorList>
    </citation>
    <scope>NUCLEOTIDE SEQUENCE</scope>
    <source>
        <strain evidence="1">L3_101_000M1_dasL3_101_000M1_concoct_87</strain>
    </source>
</reference>
<protein>
    <submittedName>
        <fullName evidence="1">Uncharacterized protein</fullName>
    </submittedName>
</protein>
<gene>
    <name evidence="1" type="ORF">KHY36_00380</name>
</gene>
<name>A0A943D7F8_9FIRM</name>
<sequence length="313" mass="34566">MAMDYNSTRSFTMTLAHRAVGDIRRGGFRQLRNYVDMCATLAKKPQQKDFFAYAQKALQRTDSCYYSMIHRLLDSVEEDRICTVGVNMGFGGLIYGASEMKKQADVDGKPIAWITAARCGDERLADMVPKAAKKGSFVWLLDATANDPVQAVSLAKANPQSAFGLLADPAALDDACVNALTACRNLVVMPLLQTPELTAEACRAARRLKAQKMFYALTVLVDDDTVDEVTQDDWLESIAQETLFCMCARKPGISAESSHKLRRSIVDGRMETGKPVLLLDWDGDVKYLNNRISEHMTFGSVLAEGETFPLQLG</sequence>
<dbReference type="EMBL" id="JAGZGG010000001">
    <property type="protein sequence ID" value="MBS5330971.1"/>
    <property type="molecule type" value="Genomic_DNA"/>
</dbReference>
<evidence type="ECO:0000313" key="1">
    <source>
        <dbReference type="EMBL" id="MBS5330971.1"/>
    </source>
</evidence>
<dbReference type="Proteomes" id="UP000759273">
    <property type="component" value="Unassembled WGS sequence"/>
</dbReference>
<organism evidence="1 2">
    <name type="scientific">Subdoligranulum variabile</name>
    <dbReference type="NCBI Taxonomy" id="214851"/>
    <lineage>
        <taxon>Bacteria</taxon>
        <taxon>Bacillati</taxon>
        <taxon>Bacillota</taxon>
        <taxon>Clostridia</taxon>
        <taxon>Eubacteriales</taxon>
        <taxon>Oscillospiraceae</taxon>
        <taxon>Subdoligranulum</taxon>
    </lineage>
</organism>
<dbReference type="AlphaFoldDB" id="A0A943D7F8"/>
<proteinExistence type="predicted"/>
<accession>A0A943D7F8</accession>